<evidence type="ECO:0000259" key="3">
    <source>
        <dbReference type="Pfam" id="PF01370"/>
    </source>
</evidence>
<keyword evidence="5" id="KW-1185">Reference proteome</keyword>
<dbReference type="InterPro" id="IPR036291">
    <property type="entry name" value="NAD(P)-bd_dom_sf"/>
</dbReference>
<evidence type="ECO:0000256" key="2">
    <source>
        <dbReference type="ARBA" id="ARBA00007637"/>
    </source>
</evidence>
<feature type="domain" description="NAD-dependent epimerase/dehydratase" evidence="3">
    <location>
        <begin position="16"/>
        <end position="253"/>
    </location>
</feature>
<sequence>MLVGLPDPAFWKGKRVLLTGHTGFKGSWLLYWLEAMGAQVSGLALPPEGPVSLFDGLHSMGRLAGEVADIRDAHAVLSLVETARPEIVFHLAAQSLVLRGYADPVGTFAVNVAGTRNVLEAVSRVGTARAIVVTTTDKVYRNGDGGRAFVESDPLGGSDPYSESKAACELVVAGYRVSHFEAAGCGIATARAGNVIGGGDWAENRLLPDAVRAWSRKASLEVRRPGATRPWQHVLEPLRGYLVLAERLHAGGPLAGAYNFGPDCESASVRHVLALAASHFDDARMDLAPQPEGPHEAHALALDPGLARRDLGITSLWALDQTVAMTARWYRQSLAGVDSRSLCAEDHATYLDSALRAASGERRAAAGGRR</sequence>
<evidence type="ECO:0000313" key="4">
    <source>
        <dbReference type="EMBL" id="PWV99962.1"/>
    </source>
</evidence>
<protein>
    <submittedName>
        <fullName evidence="4">CDP-glucose 4,6-dehydratase</fullName>
    </submittedName>
</protein>
<dbReference type="InterPro" id="IPR001509">
    <property type="entry name" value="Epimerase_deHydtase"/>
</dbReference>
<evidence type="ECO:0000313" key="5">
    <source>
        <dbReference type="Proteomes" id="UP000246352"/>
    </source>
</evidence>
<dbReference type="Pfam" id="PF01370">
    <property type="entry name" value="Epimerase"/>
    <property type="match status" value="1"/>
</dbReference>
<comment type="similarity">
    <text evidence="2">Belongs to the NAD(P)-dependent epimerase/dehydratase family.</text>
</comment>
<proteinExistence type="inferred from homology"/>
<dbReference type="OrthoDB" id="9801785at2"/>
<dbReference type="EMBL" id="QGTR01000003">
    <property type="protein sequence ID" value="PWV99962.1"/>
    <property type="molecule type" value="Genomic_DNA"/>
</dbReference>
<dbReference type="NCBIfam" id="TIGR02622">
    <property type="entry name" value="CDP_4_6_dhtase"/>
    <property type="match status" value="1"/>
</dbReference>
<dbReference type="SUPFAM" id="SSF51735">
    <property type="entry name" value="NAD(P)-binding Rossmann-fold domains"/>
    <property type="match status" value="1"/>
</dbReference>
<evidence type="ECO:0000256" key="1">
    <source>
        <dbReference type="ARBA" id="ARBA00005125"/>
    </source>
</evidence>
<name>A0A317PHQ0_9HYPH</name>
<dbReference type="PANTHER" id="PTHR43000">
    <property type="entry name" value="DTDP-D-GLUCOSE 4,6-DEHYDRATASE-RELATED"/>
    <property type="match status" value="1"/>
</dbReference>
<dbReference type="RefSeq" id="WP_110032229.1">
    <property type="nucleotide sequence ID" value="NZ_QGTR01000003.1"/>
</dbReference>
<gene>
    <name evidence="4" type="ORF">DFR52_103163</name>
</gene>
<dbReference type="InterPro" id="IPR013445">
    <property type="entry name" value="CDP_4_6_deHydtase"/>
</dbReference>
<dbReference type="Gene3D" id="3.90.25.10">
    <property type="entry name" value="UDP-galactose 4-epimerase, domain 1"/>
    <property type="match status" value="1"/>
</dbReference>
<dbReference type="Gene3D" id="3.40.50.720">
    <property type="entry name" value="NAD(P)-binding Rossmann-like Domain"/>
    <property type="match status" value="1"/>
</dbReference>
<dbReference type="AlphaFoldDB" id="A0A317PHQ0"/>
<dbReference type="Proteomes" id="UP000246352">
    <property type="component" value="Unassembled WGS sequence"/>
</dbReference>
<accession>A0A317PHQ0</accession>
<comment type="caution">
    <text evidence="4">The sequence shown here is derived from an EMBL/GenBank/DDBJ whole genome shotgun (WGS) entry which is preliminary data.</text>
</comment>
<comment type="pathway">
    <text evidence="1">Bacterial outer membrane biogenesis; LPS O-antigen biosynthesis.</text>
</comment>
<organism evidence="4 5">
    <name type="scientific">Hoeflea marina</name>
    <dbReference type="NCBI Taxonomy" id="274592"/>
    <lineage>
        <taxon>Bacteria</taxon>
        <taxon>Pseudomonadati</taxon>
        <taxon>Pseudomonadota</taxon>
        <taxon>Alphaproteobacteria</taxon>
        <taxon>Hyphomicrobiales</taxon>
        <taxon>Rhizobiaceae</taxon>
        <taxon>Hoeflea</taxon>
    </lineage>
</organism>
<reference evidence="4 5" key="1">
    <citation type="submission" date="2018-05" db="EMBL/GenBank/DDBJ databases">
        <title>Genomic Encyclopedia of Type Strains, Phase IV (KMG-IV): sequencing the most valuable type-strain genomes for metagenomic binning, comparative biology and taxonomic classification.</title>
        <authorList>
            <person name="Goeker M."/>
        </authorList>
    </citation>
    <scope>NUCLEOTIDE SEQUENCE [LARGE SCALE GENOMIC DNA]</scope>
    <source>
        <strain evidence="4 5">DSM 16791</strain>
    </source>
</reference>